<name>A0ACC3TW28_9ASCO</name>
<gene>
    <name evidence="1" type="ORF">V1517DRAFT_202827</name>
</gene>
<comment type="caution">
    <text evidence="1">The sequence shown here is derived from an EMBL/GenBank/DDBJ whole genome shotgun (WGS) entry which is preliminary data.</text>
</comment>
<protein>
    <submittedName>
        <fullName evidence="1">Uncharacterized protein</fullName>
    </submittedName>
</protein>
<dbReference type="Proteomes" id="UP001489719">
    <property type="component" value="Unassembled WGS sequence"/>
</dbReference>
<proteinExistence type="predicted"/>
<keyword evidence="2" id="KW-1185">Reference proteome</keyword>
<evidence type="ECO:0000313" key="2">
    <source>
        <dbReference type="Proteomes" id="UP001489719"/>
    </source>
</evidence>
<sequence length="730" mass="82877">MDNTIYGDRRYAVIFESVAWDRETSNADSGSDYVELGDNLTKRQCFESAYGAYSKALDLAACSPDTIDVLDCLYKRYVAAMKIGAMRFALRDAMEMIYSYPESPMGYLTAGNFYQSQQDYNSATLIYLDGLKVVDSDHSMLPVLMHSYEAAVLWAMRKSNFQDDSEPTPSRVDPVYRLPRELVLNILDQIPLSQRLQLLRVSRAWRSALYKSLPDVTDLNLENCKWPITANKLHSLLAQGRGWITSISLGNVAHVDANTCAELVVFGKTATTDGSESKQLRQRDLAAVRVFKFDCCTTVFAKPSRFAASWSVLPQLEELRIRIENSPELMQLLADGKLPRLRELDCYAVEDIVRSSDDVIYLNDTVKYGPQNQLKVLRLGGPAPSSSGFPYVQNLRASIISPRSLQRLLQLLPELEEFYCVNVNSRRITDDMLSRNRISLRLNLRELTPKLRVLDLSSSKMRAVPLVPASCEVINMDFCESLCIRNCETFRGVRYYDDVLDNEGDGYFLQEEADEYKNLRSISVVRSARPFEKIFDSLARCDGMKLTTLNLHGCQTIDFSSKLPSPSDFAKYYERYGFEEDPQVFDSAELLVHMFPNLEELRVGCNDTVTDSTMDAFKMLDNLRLLDIACTKVSEFGLSSVILKDFNTRDVPKNNVVKLEVFRWTAQVGQIDWFKPMLKTVIATPRQMSVKSINCFAVVGVCVNLVHHSHHLAQRVEESLYNQCVSSHTF</sequence>
<organism evidence="1 2">
    <name type="scientific">Lipomyces orientalis</name>
    <dbReference type="NCBI Taxonomy" id="1233043"/>
    <lineage>
        <taxon>Eukaryota</taxon>
        <taxon>Fungi</taxon>
        <taxon>Dikarya</taxon>
        <taxon>Ascomycota</taxon>
        <taxon>Saccharomycotina</taxon>
        <taxon>Lipomycetes</taxon>
        <taxon>Lipomycetales</taxon>
        <taxon>Lipomycetaceae</taxon>
        <taxon>Lipomyces</taxon>
    </lineage>
</organism>
<reference evidence="2" key="1">
    <citation type="journal article" date="2024" name="Front. Bioeng. Biotechnol.">
        <title>Genome-scale model development and genomic sequencing of the oleaginous clade Lipomyces.</title>
        <authorList>
            <person name="Czajka J.J."/>
            <person name="Han Y."/>
            <person name="Kim J."/>
            <person name="Mondo S.J."/>
            <person name="Hofstad B.A."/>
            <person name="Robles A."/>
            <person name="Haridas S."/>
            <person name="Riley R."/>
            <person name="LaButti K."/>
            <person name="Pangilinan J."/>
            <person name="Andreopoulos W."/>
            <person name="Lipzen A."/>
            <person name="Yan J."/>
            <person name="Wang M."/>
            <person name="Ng V."/>
            <person name="Grigoriev I.V."/>
            <person name="Spatafora J.W."/>
            <person name="Magnuson J.K."/>
            <person name="Baker S.E."/>
            <person name="Pomraning K.R."/>
        </authorList>
    </citation>
    <scope>NUCLEOTIDE SEQUENCE [LARGE SCALE GENOMIC DNA]</scope>
    <source>
        <strain evidence="2">CBS 10300</strain>
    </source>
</reference>
<evidence type="ECO:0000313" key="1">
    <source>
        <dbReference type="EMBL" id="KAK9325188.1"/>
    </source>
</evidence>
<dbReference type="EMBL" id="MU970042">
    <property type="protein sequence ID" value="KAK9325188.1"/>
    <property type="molecule type" value="Genomic_DNA"/>
</dbReference>
<accession>A0ACC3TW28</accession>